<evidence type="ECO:0000313" key="11">
    <source>
        <dbReference type="Proteomes" id="UP001597546"/>
    </source>
</evidence>
<feature type="domain" description="Glycoside hydrolase family 2 catalytic" evidence="6">
    <location>
        <begin position="317"/>
        <end position="462"/>
    </location>
</feature>
<evidence type="ECO:0000256" key="4">
    <source>
        <dbReference type="SAM" id="SignalP"/>
    </source>
</evidence>
<dbReference type="InterPro" id="IPR008979">
    <property type="entry name" value="Galactose-bd-like_sf"/>
</dbReference>
<feature type="domain" description="Glycoside hydrolase family 2 immunoglobulin-like beta-sandwich" evidence="5">
    <location>
        <begin position="207"/>
        <end position="307"/>
    </location>
</feature>
<dbReference type="PANTHER" id="PTHR42732">
    <property type="entry name" value="BETA-GALACTOSIDASE"/>
    <property type="match status" value="1"/>
</dbReference>
<feature type="domain" description="Beta-mannosidase-like galactose-binding" evidence="9">
    <location>
        <begin position="83"/>
        <end position="155"/>
    </location>
</feature>
<feature type="domain" description="DUF4982" evidence="8">
    <location>
        <begin position="628"/>
        <end position="683"/>
    </location>
</feature>
<keyword evidence="3" id="KW-0326">Glycosidase</keyword>
<dbReference type="InterPro" id="IPR036156">
    <property type="entry name" value="Beta-gal/glucu_dom_sf"/>
</dbReference>
<dbReference type="Pfam" id="PF22666">
    <property type="entry name" value="Glyco_hydro_2_N2"/>
    <property type="match status" value="1"/>
</dbReference>
<feature type="domain" description="Malectin" evidence="7">
    <location>
        <begin position="718"/>
        <end position="883"/>
    </location>
</feature>
<dbReference type="SUPFAM" id="SSF49303">
    <property type="entry name" value="beta-Galactosidase/glucuronidase domain"/>
    <property type="match status" value="1"/>
</dbReference>
<dbReference type="Pfam" id="PF02836">
    <property type="entry name" value="Glyco_hydro_2_C"/>
    <property type="match status" value="1"/>
</dbReference>
<feature type="signal peptide" evidence="4">
    <location>
        <begin position="1"/>
        <end position="20"/>
    </location>
</feature>
<dbReference type="SUPFAM" id="SSF49785">
    <property type="entry name" value="Galactose-binding domain-like"/>
    <property type="match status" value="1"/>
</dbReference>
<comment type="caution">
    <text evidence="10">The sequence shown here is derived from an EMBL/GenBank/DDBJ whole genome shotgun (WGS) entry which is preliminary data.</text>
</comment>
<dbReference type="InterPro" id="IPR032311">
    <property type="entry name" value="DUF4982"/>
</dbReference>
<evidence type="ECO:0000256" key="1">
    <source>
        <dbReference type="ARBA" id="ARBA00007401"/>
    </source>
</evidence>
<evidence type="ECO:0000256" key="2">
    <source>
        <dbReference type="ARBA" id="ARBA00022801"/>
    </source>
</evidence>
<dbReference type="SUPFAM" id="SSF51445">
    <property type="entry name" value="(Trans)glycosidases"/>
    <property type="match status" value="1"/>
</dbReference>
<name>A0ABW5TQK6_9SPHI</name>
<accession>A0ABW5TQK6</accession>
<dbReference type="Pfam" id="PF11721">
    <property type="entry name" value="Malectin"/>
    <property type="match status" value="1"/>
</dbReference>
<dbReference type="Gene3D" id="2.60.40.10">
    <property type="entry name" value="Immunoglobulins"/>
    <property type="match status" value="2"/>
</dbReference>
<dbReference type="PANTHER" id="PTHR42732:SF1">
    <property type="entry name" value="BETA-MANNOSIDASE"/>
    <property type="match status" value="1"/>
</dbReference>
<evidence type="ECO:0000259" key="6">
    <source>
        <dbReference type="Pfam" id="PF02836"/>
    </source>
</evidence>
<dbReference type="InterPro" id="IPR006103">
    <property type="entry name" value="Glyco_hydro_2_cat"/>
</dbReference>
<dbReference type="InterPro" id="IPR051913">
    <property type="entry name" value="GH2_Domain-Containing"/>
</dbReference>
<protein>
    <submittedName>
        <fullName evidence="10">Malectin domain-containing carbohydrate-binding protein</fullName>
    </submittedName>
</protein>
<evidence type="ECO:0000259" key="8">
    <source>
        <dbReference type="Pfam" id="PF16355"/>
    </source>
</evidence>
<evidence type="ECO:0000259" key="7">
    <source>
        <dbReference type="Pfam" id="PF11721"/>
    </source>
</evidence>
<dbReference type="InterPro" id="IPR006102">
    <property type="entry name" value="Ig-like_GH2"/>
</dbReference>
<comment type="similarity">
    <text evidence="1">Belongs to the glycosyl hydrolase 2 family.</text>
</comment>
<proteinExistence type="inferred from homology"/>
<dbReference type="InterPro" id="IPR021720">
    <property type="entry name" value="Malectin_dom"/>
</dbReference>
<dbReference type="Pfam" id="PF16355">
    <property type="entry name" value="DUF4982"/>
    <property type="match status" value="1"/>
</dbReference>
<organism evidence="10 11">
    <name type="scientific">Pedobacter alpinus</name>
    <dbReference type="NCBI Taxonomy" id="1590643"/>
    <lineage>
        <taxon>Bacteria</taxon>
        <taxon>Pseudomonadati</taxon>
        <taxon>Bacteroidota</taxon>
        <taxon>Sphingobacteriia</taxon>
        <taxon>Sphingobacteriales</taxon>
        <taxon>Sphingobacteriaceae</taxon>
        <taxon>Pedobacter</taxon>
    </lineage>
</organism>
<dbReference type="Proteomes" id="UP001597546">
    <property type="component" value="Unassembled WGS sequence"/>
</dbReference>
<dbReference type="Gene3D" id="2.60.120.260">
    <property type="entry name" value="Galactose-binding domain-like"/>
    <property type="match status" value="2"/>
</dbReference>
<feature type="chain" id="PRO_5045144113" evidence="4">
    <location>
        <begin position="21"/>
        <end position="1160"/>
    </location>
</feature>
<evidence type="ECO:0000256" key="3">
    <source>
        <dbReference type="ARBA" id="ARBA00023295"/>
    </source>
</evidence>
<dbReference type="Pfam" id="PF00703">
    <property type="entry name" value="Glyco_hydro_2"/>
    <property type="match status" value="1"/>
</dbReference>
<dbReference type="PRINTS" id="PR00132">
    <property type="entry name" value="GLHYDRLASE2"/>
</dbReference>
<dbReference type="Gene3D" id="2.60.120.430">
    <property type="entry name" value="Galactose-binding lectin"/>
    <property type="match status" value="1"/>
</dbReference>
<dbReference type="InterPro" id="IPR017853">
    <property type="entry name" value="GH"/>
</dbReference>
<dbReference type="RefSeq" id="WP_379042603.1">
    <property type="nucleotide sequence ID" value="NZ_JBHSKW010000026.1"/>
</dbReference>
<dbReference type="InterPro" id="IPR006101">
    <property type="entry name" value="Glyco_hydro_2"/>
</dbReference>
<dbReference type="InterPro" id="IPR054593">
    <property type="entry name" value="Beta-mannosidase-like_N2"/>
</dbReference>
<keyword evidence="2" id="KW-0378">Hydrolase</keyword>
<sequence length="1160" mass="131846">MKLKGLFLIMFILCFTAGFTQVRQDILLNNDWYTALDEQNAKGQGMFKSAAFKDQDWKKVNVPHNWDNYGGYRRLMHGNLHGNAWYRKKFTVKASADKKLFLFFEGVSSYATVWLNGKQIGEHAGGRTTFTLDASDAIYRDGKENTLTVYAEHPAEIRDLPWVCGGCSDERGFSEGSQPLGIFRPVHLLVTNEVKIVPFGVHAWNDTTVTAQNSTIHLQTEVKNYQKKSAKITVQNQIINKFGEILQKVESKLSLKADESIIAKQAFNHLKNVELWSLENPYLYKIVTTIKSGRKIIDTDTTNYGIRWVSWPKSAKAKDQRFYLNGKPVFINGIAEYEHAIGYSHAFTPQEIQSRVDLMQQAGFNAFRDAHQPHNLLYGNLMEEKGILWWTQFSAHVWFDNPKFKENFKILLKDWVRERWNNPAVVMWGLQNESRIPKEFAEECTQIIREMDPTSSSQRLVTTCNGGEGTDWDVPQNWTGTYGGNPATYGEDLKRQVLVGEYGAWRTLDLHTEGALDQNGVYSEDRMAQLMEQKVRLADSVKNEISGHYFWLYNSHDNPGRVQGGDGYREMDAIGPVNYKGLFTSWGEPADVYYMFKSNYAPKTEPMVYIVSHTWPNRWLTPGLKDGITVYSNCDEVELFNDVDEASLGKRKRGKTGTHFTWDKANIQYNVLYAIGYVDGKAMVRDTVVLNRLPKSPNFLKLSKDEGLLKAQNNYNYLYRVNCGGGDYTDSYNQVWSADINKKDEQSWGSTSWTANYKDMPAYFASQRRTFDPIKNTKDWPLFQQFRYGRDELKYEFPVENGEYLVELYFTEPWIGGGDLNDHSGERLMNIAVNDSIYIHNLDVWAAGGHDAAFQKSIKVKVDNGLLKIHFPQSTVGQSIISAIAVASLNKNVKPAPASKALVQKSATFKVKDWLDIGDKVYIDKNISFSELPPKLFNGTLISTHYAKSLKSFTLNEGADVYLAVPVKEKYSFLKDFEDTKTTLQTDEEGGKTYQIYRKRYVSAQEVNLNGAGNYLVMATPISKLEPAFDLKPSQDYKPEVAKYDSSLKLEVLYKYESLTFQSPDNGAINWTFDTGVADVYSLTLRYANQTSTDLKVKLELFAIDGTLMKTELANFSPSIAGKWSYFTTTTGSMINAGTYILKISAVDAEQLSISKLTVQ</sequence>
<reference evidence="11" key="1">
    <citation type="journal article" date="2019" name="Int. J. Syst. Evol. Microbiol.">
        <title>The Global Catalogue of Microorganisms (GCM) 10K type strain sequencing project: providing services to taxonomists for standard genome sequencing and annotation.</title>
        <authorList>
            <consortium name="The Broad Institute Genomics Platform"/>
            <consortium name="The Broad Institute Genome Sequencing Center for Infectious Disease"/>
            <person name="Wu L."/>
            <person name="Ma J."/>
        </authorList>
    </citation>
    <scope>NUCLEOTIDE SEQUENCE [LARGE SCALE GENOMIC DNA]</scope>
    <source>
        <strain evidence="11">KCTC 42456</strain>
    </source>
</reference>
<keyword evidence="4" id="KW-0732">Signal</keyword>
<dbReference type="InterPro" id="IPR013783">
    <property type="entry name" value="Ig-like_fold"/>
</dbReference>
<evidence type="ECO:0000313" key="10">
    <source>
        <dbReference type="EMBL" id="MFD2731308.1"/>
    </source>
</evidence>
<keyword evidence="11" id="KW-1185">Reference proteome</keyword>
<evidence type="ECO:0000259" key="9">
    <source>
        <dbReference type="Pfam" id="PF22666"/>
    </source>
</evidence>
<evidence type="ECO:0000259" key="5">
    <source>
        <dbReference type="Pfam" id="PF00703"/>
    </source>
</evidence>
<dbReference type="EMBL" id="JBHULV010000021">
    <property type="protein sequence ID" value="MFD2731308.1"/>
    <property type="molecule type" value="Genomic_DNA"/>
</dbReference>
<gene>
    <name evidence="10" type="ORF">ACFSSE_06290</name>
</gene>
<dbReference type="Gene3D" id="3.20.20.80">
    <property type="entry name" value="Glycosidases"/>
    <property type="match status" value="1"/>
</dbReference>